<evidence type="ECO:0000313" key="3">
    <source>
        <dbReference type="Proteomes" id="UP000518266"/>
    </source>
</evidence>
<feature type="region of interest" description="Disordered" evidence="1">
    <location>
        <begin position="951"/>
        <end position="1005"/>
    </location>
</feature>
<gene>
    <name evidence="2" type="ORF">F7725_019114</name>
</gene>
<feature type="compositionally biased region" description="Polar residues" evidence="1">
    <location>
        <begin position="966"/>
        <end position="981"/>
    </location>
</feature>
<sequence>MADRFYKLEDEAFPSFLCKSLDSTSGRATLGNVTLGSGPGLPVAASTVAKINPGSDNREDPVEASYLEGKEQQAKSQSFLREQPMFALSFKDDLDNADDFIAAHRLSDMLVKINLDESASQKQASMLRLCSPQMGSVQSRPTELGTDLSTGLLTFAHFGQKENTDAKAQPLPATADEDNVQREGVDSDHFSGSNSSFLANEKFMSVDSISSDITDDDIDSENLPDDELELYFNKLVPPAMQRGRVEGQEIPVTEDFQMPDVRLAATGMDSCPASDEDTEDELESGRRNSNATRTRLLPSTSRQLREAVLMMRLPVAGGPSLSGIEQRRSAEGQVINPPVTGDGGGGDGSSGSEESGNDGGVATIPLPATVVQTTYDALRGLGVLGSSAIGEENDGKLNLQGHNRNSLFRHTEMGDRVGPVGIGEASSSSGASRGTQRLSSVNWSMVLDRQEALDAMESSQSRPAVDRLLDSAYLRSGAGLQRPQESASLTFSYLQGTQGSFHLSQPDGARHSLGLRGGPCGNVSVAEASDGTSEDDNTPLSTSLEPKYFSQSIHQDTEDSDDGWNYCPDNLEQEFKQGAHATQSVVYQNDEGQWVTDLAYYSSFEKEVDGKTSENVGDLQTEEFLPPSDALEKIAKDQETFEKEHQFMQEEKMEPASSNSTFNSDSSWKVPPNSNILMRASQVSTEYKQGDQSYLRLTLGQFFEQRSEALGCLGSADDSDFVKRPSFGYIITSPEKRDPFPLIHPSEFSARGNSLADTMEPSEADKTLNPEDLDQTLEAPVERMSLKDEIAPYEQEDPTVRAAPDHHEGSGSDSSLGNQSGASPNSNNSHLMLSISTIASAIADASISTDPSQLAAMIMALSKRSRAMNRPESADHVGPTVNLSEEPHSVEHILPEPDQSSLLDILHRSTCVGELSAFDMEKYLKMTEVSCSPDASVAHTTFDLTAWANNLSSSQRNPQGGVPEEQGSSAQQVNSKTQQKPTITETGEKGRGGETSINTSLSTVPNSLSPSLRALKKKLYPSSPYIFQLLQKICGLRADFNSHDSGRQKDFLWQEPYRKCQARRMNQQASNNIRSS</sequence>
<dbReference type="Pfam" id="PF25765">
    <property type="entry name" value="PLK4_bind_CEP192"/>
    <property type="match status" value="1"/>
</dbReference>
<dbReference type="InterPro" id="IPR057665">
    <property type="entry name" value="CEP192_PLK4_bind"/>
</dbReference>
<dbReference type="AlphaFoldDB" id="A0A7J5XV39"/>
<dbReference type="GO" id="GO:0000242">
    <property type="term" value="C:pericentriolar material"/>
    <property type="evidence" value="ECO:0007669"/>
    <property type="project" value="TreeGrafter"/>
</dbReference>
<proteinExistence type="predicted"/>
<feature type="region of interest" description="Disordered" evidence="1">
    <location>
        <begin position="267"/>
        <end position="300"/>
    </location>
</feature>
<name>A0A7J5XV39_DISMA</name>
<dbReference type="GO" id="GO:0071539">
    <property type="term" value="P:protein localization to centrosome"/>
    <property type="evidence" value="ECO:0007669"/>
    <property type="project" value="InterPro"/>
</dbReference>
<dbReference type="GO" id="GO:0090222">
    <property type="term" value="P:centrosome-templated microtubule nucleation"/>
    <property type="evidence" value="ECO:0007669"/>
    <property type="project" value="InterPro"/>
</dbReference>
<reference evidence="2 3" key="1">
    <citation type="submission" date="2020-03" db="EMBL/GenBank/DDBJ databases">
        <title>Dissostichus mawsoni Genome sequencing and assembly.</title>
        <authorList>
            <person name="Park H."/>
        </authorList>
    </citation>
    <scope>NUCLEOTIDE SEQUENCE [LARGE SCALE GENOMIC DNA]</scope>
    <source>
        <strain evidence="2">DM0001</strain>
        <tissue evidence="2">Muscle</tissue>
    </source>
</reference>
<dbReference type="PANTHER" id="PTHR16029">
    <property type="entry name" value="CENTROSOMAL PROTEIN OF 192 KDA"/>
    <property type="match status" value="1"/>
</dbReference>
<dbReference type="CDD" id="cd21856">
    <property type="entry name" value="Plk4BD_Cep192"/>
    <property type="match status" value="1"/>
</dbReference>
<feature type="compositionally biased region" description="Polar residues" evidence="1">
    <location>
        <begin position="811"/>
        <end position="828"/>
    </location>
</feature>
<dbReference type="Proteomes" id="UP000518266">
    <property type="component" value="Unassembled WGS sequence"/>
</dbReference>
<feature type="region of interest" description="Disordered" evidence="1">
    <location>
        <begin position="738"/>
        <end position="773"/>
    </location>
</feature>
<evidence type="ECO:0000313" key="2">
    <source>
        <dbReference type="EMBL" id="KAF3840397.1"/>
    </source>
</evidence>
<dbReference type="EMBL" id="JAAKFY010000021">
    <property type="protein sequence ID" value="KAF3840397.1"/>
    <property type="molecule type" value="Genomic_DNA"/>
</dbReference>
<dbReference type="GO" id="GO:0051298">
    <property type="term" value="P:centrosome duplication"/>
    <property type="evidence" value="ECO:0007669"/>
    <property type="project" value="InterPro"/>
</dbReference>
<comment type="caution">
    <text evidence="2">The sequence shown here is derived from an EMBL/GenBank/DDBJ whole genome shotgun (WGS) entry which is preliminary data.</text>
</comment>
<dbReference type="PANTHER" id="PTHR16029:SF11">
    <property type="entry name" value="CENTROSOMAL PROTEIN OF 192 KDA"/>
    <property type="match status" value="1"/>
</dbReference>
<feature type="compositionally biased region" description="Polar residues" evidence="1">
    <location>
        <begin position="287"/>
        <end position="300"/>
    </location>
</feature>
<dbReference type="GO" id="GO:0005814">
    <property type="term" value="C:centriole"/>
    <property type="evidence" value="ECO:0007669"/>
    <property type="project" value="TreeGrafter"/>
</dbReference>
<dbReference type="Pfam" id="PF25763">
    <property type="entry name" value="Aurora-A_bind_CEP192"/>
    <property type="match status" value="1"/>
</dbReference>
<keyword evidence="3" id="KW-1185">Reference proteome</keyword>
<dbReference type="GO" id="GO:0090307">
    <property type="term" value="P:mitotic spindle assembly"/>
    <property type="evidence" value="ECO:0007669"/>
    <property type="project" value="TreeGrafter"/>
</dbReference>
<dbReference type="GO" id="GO:0019901">
    <property type="term" value="F:protein kinase binding"/>
    <property type="evidence" value="ECO:0007669"/>
    <property type="project" value="TreeGrafter"/>
</dbReference>
<feature type="region of interest" description="Disordered" evidence="1">
    <location>
        <begin position="800"/>
        <end position="828"/>
    </location>
</feature>
<feature type="compositionally biased region" description="Polar residues" evidence="1">
    <location>
        <begin position="996"/>
        <end position="1005"/>
    </location>
</feature>
<feature type="region of interest" description="Disordered" evidence="1">
    <location>
        <begin position="316"/>
        <end position="364"/>
    </location>
</feature>
<dbReference type="InterPro" id="IPR039103">
    <property type="entry name" value="Spd-2/CEP192"/>
</dbReference>
<dbReference type="InterPro" id="IPR057662">
    <property type="entry name" value="CEP192_Aurora-A_bind"/>
</dbReference>
<dbReference type="OrthoDB" id="67059at2759"/>
<organism evidence="2 3">
    <name type="scientific">Dissostichus mawsoni</name>
    <name type="common">Antarctic cod</name>
    <dbReference type="NCBI Taxonomy" id="36200"/>
    <lineage>
        <taxon>Eukaryota</taxon>
        <taxon>Metazoa</taxon>
        <taxon>Chordata</taxon>
        <taxon>Craniata</taxon>
        <taxon>Vertebrata</taxon>
        <taxon>Euteleostomi</taxon>
        <taxon>Actinopterygii</taxon>
        <taxon>Neopterygii</taxon>
        <taxon>Teleostei</taxon>
        <taxon>Neoteleostei</taxon>
        <taxon>Acanthomorphata</taxon>
        <taxon>Eupercaria</taxon>
        <taxon>Perciformes</taxon>
        <taxon>Notothenioidei</taxon>
        <taxon>Nototheniidae</taxon>
        <taxon>Dissostichus</taxon>
    </lineage>
</organism>
<protein>
    <submittedName>
        <fullName evidence="2">Uncharacterized protein</fullName>
    </submittedName>
</protein>
<evidence type="ECO:0000256" key="1">
    <source>
        <dbReference type="SAM" id="MobiDB-lite"/>
    </source>
</evidence>
<dbReference type="GO" id="GO:0005737">
    <property type="term" value="C:cytoplasm"/>
    <property type="evidence" value="ECO:0007669"/>
    <property type="project" value="TreeGrafter"/>
</dbReference>
<accession>A0A7J5XV39</accession>